<dbReference type="InterPro" id="IPR013750">
    <property type="entry name" value="GHMP_kinase_C_dom"/>
</dbReference>
<evidence type="ECO:0000259" key="12">
    <source>
        <dbReference type="Pfam" id="PF08544"/>
    </source>
</evidence>
<keyword evidence="8 10" id="KW-0414">Isoprene biosynthesis</keyword>
<evidence type="ECO:0000256" key="1">
    <source>
        <dbReference type="ARBA" id="ARBA00009684"/>
    </source>
</evidence>
<evidence type="ECO:0000313" key="13">
    <source>
        <dbReference type="EMBL" id="OOZ37776.1"/>
    </source>
</evidence>
<dbReference type="InterPro" id="IPR036554">
    <property type="entry name" value="GHMP_kinase_C_sf"/>
</dbReference>
<feature type="binding site" evidence="10">
    <location>
        <begin position="97"/>
        <end position="107"/>
    </location>
    <ligand>
        <name>ATP</name>
        <dbReference type="ChEBI" id="CHEBI:30616"/>
    </ligand>
</feature>
<evidence type="ECO:0000256" key="2">
    <source>
        <dbReference type="ARBA" id="ARBA00012052"/>
    </source>
</evidence>
<comment type="catalytic activity">
    <reaction evidence="10">
        <text>4-CDP-2-C-methyl-D-erythritol + ATP = 4-CDP-2-C-methyl-D-erythritol 2-phosphate + ADP + H(+)</text>
        <dbReference type="Rhea" id="RHEA:18437"/>
        <dbReference type="ChEBI" id="CHEBI:15378"/>
        <dbReference type="ChEBI" id="CHEBI:30616"/>
        <dbReference type="ChEBI" id="CHEBI:57823"/>
        <dbReference type="ChEBI" id="CHEBI:57919"/>
        <dbReference type="ChEBI" id="CHEBI:456216"/>
        <dbReference type="EC" id="2.7.1.148"/>
    </reaction>
</comment>
<dbReference type="GO" id="GO:0016114">
    <property type="term" value="P:terpenoid biosynthetic process"/>
    <property type="evidence" value="ECO:0007669"/>
    <property type="project" value="UniProtKB-UniRule"/>
</dbReference>
<dbReference type="Gene3D" id="3.30.230.10">
    <property type="match status" value="1"/>
</dbReference>
<evidence type="ECO:0000256" key="3">
    <source>
        <dbReference type="ARBA" id="ARBA00017473"/>
    </source>
</evidence>
<feature type="active site" evidence="10">
    <location>
        <position position="139"/>
    </location>
</feature>
<dbReference type="EC" id="2.7.1.148" evidence="2 10"/>
<dbReference type="SUPFAM" id="SSF55060">
    <property type="entry name" value="GHMP Kinase, C-terminal domain"/>
    <property type="match status" value="1"/>
</dbReference>
<dbReference type="SUPFAM" id="SSF54211">
    <property type="entry name" value="Ribosomal protein S5 domain 2-like"/>
    <property type="match status" value="1"/>
</dbReference>
<comment type="similarity">
    <text evidence="1 10">Belongs to the GHMP kinase family. IspE subfamily.</text>
</comment>
<dbReference type="Pfam" id="PF00288">
    <property type="entry name" value="GHMP_kinases_N"/>
    <property type="match status" value="1"/>
</dbReference>
<dbReference type="EMBL" id="MPRJ01000002">
    <property type="protein sequence ID" value="OOZ37776.1"/>
    <property type="molecule type" value="Genomic_DNA"/>
</dbReference>
<accession>A0A1T2KYH6</accession>
<evidence type="ECO:0000256" key="7">
    <source>
        <dbReference type="ARBA" id="ARBA00022840"/>
    </source>
</evidence>
<evidence type="ECO:0000256" key="4">
    <source>
        <dbReference type="ARBA" id="ARBA00022679"/>
    </source>
</evidence>
<dbReference type="HAMAP" id="MF_00061">
    <property type="entry name" value="IspE"/>
    <property type="match status" value="1"/>
</dbReference>
<dbReference type="AlphaFoldDB" id="A0A1T2KYH6"/>
<evidence type="ECO:0000313" key="14">
    <source>
        <dbReference type="Proteomes" id="UP000190896"/>
    </source>
</evidence>
<comment type="caution">
    <text evidence="13">The sequence shown here is derived from an EMBL/GenBank/DDBJ whole genome shotgun (WGS) entry which is preliminary data.</text>
</comment>
<keyword evidence="14" id="KW-1185">Reference proteome</keyword>
<dbReference type="InterPro" id="IPR004424">
    <property type="entry name" value="IspE"/>
</dbReference>
<dbReference type="PANTHER" id="PTHR43527">
    <property type="entry name" value="4-DIPHOSPHOCYTIDYL-2-C-METHYL-D-ERYTHRITOL KINASE, CHLOROPLASTIC"/>
    <property type="match status" value="1"/>
</dbReference>
<protein>
    <recommendedName>
        <fullName evidence="3 10">4-diphosphocytidyl-2-C-methyl-D-erythritol kinase</fullName>
        <shortName evidence="10">CMK</shortName>
        <ecNumber evidence="2 10">2.7.1.148</ecNumber>
    </recommendedName>
    <alternativeName>
        <fullName evidence="9 10">4-(cytidine-5'-diphospho)-2-C-methyl-D-erythritol kinase</fullName>
    </alternativeName>
</protein>
<reference evidence="13 14" key="1">
    <citation type="submission" date="2016-11" db="EMBL/GenBank/DDBJ databases">
        <title>Mixed transmission modes and dynamic genome evolution in an obligate animal-bacterial symbiosis.</title>
        <authorList>
            <person name="Russell S.L."/>
            <person name="Corbett-Detig R.B."/>
            <person name="Cavanaugh C.M."/>
        </authorList>
    </citation>
    <scope>NUCLEOTIDE SEQUENCE [LARGE SCALE GENOMIC DNA]</scope>
    <source>
        <strain evidence="13">Se-Cadez</strain>
    </source>
</reference>
<organism evidence="13 14">
    <name type="scientific">Solemya velesiana gill symbiont</name>
    <dbReference type="NCBI Taxonomy" id="1918948"/>
    <lineage>
        <taxon>Bacteria</taxon>
        <taxon>Pseudomonadati</taxon>
        <taxon>Pseudomonadota</taxon>
        <taxon>Gammaproteobacteria</taxon>
        <taxon>sulfur-oxidizing symbionts</taxon>
    </lineage>
</organism>
<feature type="domain" description="GHMP kinase C-terminal" evidence="12">
    <location>
        <begin position="216"/>
        <end position="258"/>
    </location>
</feature>
<keyword evidence="4 10" id="KW-0808">Transferase</keyword>
<sequence>MGPIGDTWWPAPAKLNLLLRVVGRRQDGYHLLQTVFQFLDFGDRLRFRLRDDGQVRRLVELAGVPEARDLVVRAARLLQEEAGITLGADIELDKRLPMGGGLGGGSSDAATTLVVLNKIWRAGLSTEHLAELGLTLGADVPVFVRGVSAWGEGVGEHLTPVELPEPWFLVLVPGCEVPTADIFGDPDLTRDSPRITIRDFLAGRVENDCIPVVCRRFPEVAEAMDWLAQPRLTGTGACVFAVFASEADALRVKEAAAGRYQAFVARGVNHSPLLKMVEQ</sequence>
<name>A0A1T2KYH6_9GAMM</name>
<comment type="function">
    <text evidence="10">Catalyzes the phosphorylation of the position 2 hydroxy group of 4-diphosphocytidyl-2C-methyl-D-erythritol.</text>
</comment>
<keyword evidence="6 10" id="KW-0418">Kinase</keyword>
<dbReference type="Pfam" id="PF08544">
    <property type="entry name" value="GHMP_kinases_C"/>
    <property type="match status" value="1"/>
</dbReference>
<gene>
    <name evidence="10" type="primary">ispE</name>
    <name evidence="13" type="ORF">BOW51_00480</name>
</gene>
<dbReference type="Proteomes" id="UP000190896">
    <property type="component" value="Unassembled WGS sequence"/>
</dbReference>
<dbReference type="InterPro" id="IPR014721">
    <property type="entry name" value="Ribsml_uS5_D2-typ_fold_subgr"/>
</dbReference>
<evidence type="ECO:0000256" key="6">
    <source>
        <dbReference type="ARBA" id="ARBA00022777"/>
    </source>
</evidence>
<dbReference type="InterPro" id="IPR020568">
    <property type="entry name" value="Ribosomal_Su5_D2-typ_SF"/>
</dbReference>
<keyword evidence="5 10" id="KW-0547">Nucleotide-binding</keyword>
<feature type="domain" description="GHMP kinase N-terminal" evidence="11">
    <location>
        <begin position="70"/>
        <end position="146"/>
    </location>
</feature>
<dbReference type="UniPathway" id="UPA00056">
    <property type="reaction ID" value="UER00094"/>
</dbReference>
<evidence type="ECO:0000256" key="8">
    <source>
        <dbReference type="ARBA" id="ARBA00023229"/>
    </source>
</evidence>
<dbReference type="InterPro" id="IPR006204">
    <property type="entry name" value="GHMP_kinase_N_dom"/>
</dbReference>
<proteinExistence type="inferred from homology"/>
<comment type="pathway">
    <text evidence="10">Isoprenoid biosynthesis; isopentenyl diphosphate biosynthesis via DXP pathway; isopentenyl diphosphate from 1-deoxy-D-xylulose 5-phosphate: step 3/6.</text>
</comment>
<evidence type="ECO:0000259" key="11">
    <source>
        <dbReference type="Pfam" id="PF00288"/>
    </source>
</evidence>
<dbReference type="PANTHER" id="PTHR43527:SF2">
    <property type="entry name" value="4-DIPHOSPHOCYTIDYL-2-C-METHYL-D-ERYTHRITOL KINASE, CHLOROPLASTIC"/>
    <property type="match status" value="1"/>
</dbReference>
<feature type="active site" evidence="10">
    <location>
        <position position="14"/>
    </location>
</feature>
<dbReference type="GO" id="GO:0050515">
    <property type="term" value="F:4-(cytidine 5'-diphospho)-2-C-methyl-D-erythritol kinase activity"/>
    <property type="evidence" value="ECO:0007669"/>
    <property type="project" value="UniProtKB-UniRule"/>
</dbReference>
<keyword evidence="7 10" id="KW-0067">ATP-binding</keyword>
<evidence type="ECO:0000256" key="10">
    <source>
        <dbReference type="HAMAP-Rule" id="MF_00061"/>
    </source>
</evidence>
<evidence type="ECO:0000256" key="5">
    <source>
        <dbReference type="ARBA" id="ARBA00022741"/>
    </source>
</evidence>
<dbReference type="NCBIfam" id="TIGR00154">
    <property type="entry name" value="ispE"/>
    <property type="match status" value="1"/>
</dbReference>
<evidence type="ECO:0000256" key="9">
    <source>
        <dbReference type="ARBA" id="ARBA00032554"/>
    </source>
</evidence>
<dbReference type="GO" id="GO:0005524">
    <property type="term" value="F:ATP binding"/>
    <property type="evidence" value="ECO:0007669"/>
    <property type="project" value="UniProtKB-UniRule"/>
</dbReference>
<dbReference type="PIRSF" id="PIRSF010376">
    <property type="entry name" value="IspE"/>
    <property type="match status" value="1"/>
</dbReference>
<dbReference type="Gene3D" id="3.30.70.890">
    <property type="entry name" value="GHMP kinase, C-terminal domain"/>
    <property type="match status" value="1"/>
</dbReference>
<dbReference type="GO" id="GO:0019288">
    <property type="term" value="P:isopentenyl diphosphate biosynthetic process, methylerythritol 4-phosphate pathway"/>
    <property type="evidence" value="ECO:0007669"/>
    <property type="project" value="UniProtKB-UniRule"/>
</dbReference>